<keyword evidence="3" id="KW-1185">Reference proteome</keyword>
<organism evidence="2 3">
    <name type="scientific">Qipengyuania vulgaris</name>
    <dbReference type="NCBI Taxonomy" id="291985"/>
    <lineage>
        <taxon>Bacteria</taxon>
        <taxon>Pseudomonadati</taxon>
        <taxon>Pseudomonadota</taxon>
        <taxon>Alphaproteobacteria</taxon>
        <taxon>Sphingomonadales</taxon>
        <taxon>Erythrobacteraceae</taxon>
        <taxon>Qipengyuania</taxon>
    </lineage>
</organism>
<accession>A0A844XUC1</accession>
<evidence type="ECO:0000313" key="2">
    <source>
        <dbReference type="EMBL" id="MXO48578.1"/>
    </source>
</evidence>
<dbReference type="EMBL" id="WTYC01000004">
    <property type="protein sequence ID" value="MXO48578.1"/>
    <property type="molecule type" value="Genomic_DNA"/>
</dbReference>
<name>A0A844XUC1_9SPHN</name>
<proteinExistence type="predicted"/>
<dbReference type="RefSeq" id="WP_160728121.1">
    <property type="nucleotide sequence ID" value="NZ_WTYC01000004.1"/>
</dbReference>
<sequence length="254" mass="28417">MKTPFVVLALLSLAVPAVAQETDIDRERDRFLRPEAPIGSRFKQEAQAADVADARQMQKRLAKCVYYGNKDELDTLLANSDFDRIDFSALEFEAEEFFDEIDFGRCLGRAMKQSQYKIYATMQYSTLRNLVAEEAYLYSNKGPPVREEGAPTFIEARFIGRRAGPRSKVLAEVSDCISYRNAPAAHDLLDSTPGTSGEGSSLEALYPTLLTCLDTEEAPNLDPTMVRMLVADGMWTRSYYGAFETAQTKPTDTE</sequence>
<protein>
    <submittedName>
        <fullName evidence="2">Uncharacterized protein</fullName>
    </submittedName>
</protein>
<feature type="signal peptide" evidence="1">
    <location>
        <begin position="1"/>
        <end position="19"/>
    </location>
</feature>
<evidence type="ECO:0000256" key="1">
    <source>
        <dbReference type="SAM" id="SignalP"/>
    </source>
</evidence>
<comment type="caution">
    <text evidence="2">The sequence shown here is derived from an EMBL/GenBank/DDBJ whole genome shotgun (WGS) entry which is preliminary data.</text>
</comment>
<dbReference type="Proteomes" id="UP000448199">
    <property type="component" value="Unassembled WGS sequence"/>
</dbReference>
<reference evidence="2 3" key="1">
    <citation type="submission" date="2019-12" db="EMBL/GenBank/DDBJ databases">
        <title>Genomic-based taxomic classification of the family Erythrobacteraceae.</title>
        <authorList>
            <person name="Xu L."/>
        </authorList>
    </citation>
    <scope>NUCLEOTIDE SEQUENCE [LARGE SCALE GENOMIC DNA]</scope>
    <source>
        <strain evidence="2 3">DSM 17792</strain>
    </source>
</reference>
<evidence type="ECO:0000313" key="3">
    <source>
        <dbReference type="Proteomes" id="UP000448199"/>
    </source>
</evidence>
<dbReference type="OrthoDB" id="7428252at2"/>
<gene>
    <name evidence="2" type="ORF">GRI69_09940</name>
</gene>
<dbReference type="AlphaFoldDB" id="A0A844XUC1"/>
<feature type="chain" id="PRO_5032359824" evidence="1">
    <location>
        <begin position="20"/>
        <end position="254"/>
    </location>
</feature>
<keyword evidence="1" id="KW-0732">Signal</keyword>